<name>A0ACA9KBT4_9GLOM</name>
<dbReference type="Proteomes" id="UP000789702">
    <property type="component" value="Unassembled WGS sequence"/>
</dbReference>
<comment type="caution">
    <text evidence="1">The sequence shown here is derived from an EMBL/GenBank/DDBJ whole genome shotgun (WGS) entry which is preliminary data.</text>
</comment>
<protein>
    <submittedName>
        <fullName evidence="1">1625_t:CDS:1</fullName>
    </submittedName>
</protein>
<accession>A0ACA9KBT4</accession>
<proteinExistence type="predicted"/>
<evidence type="ECO:0000313" key="1">
    <source>
        <dbReference type="EMBL" id="CAG8463644.1"/>
    </source>
</evidence>
<feature type="non-terminal residue" evidence="1">
    <location>
        <position position="1"/>
    </location>
</feature>
<sequence>TPRTMPTSNVQGIRHQEQANIQVLLVGTKNKSNVQRIRY</sequence>
<gene>
    <name evidence="1" type="ORF">DHETER_LOCUS1396</name>
</gene>
<reference evidence="1" key="1">
    <citation type="submission" date="2021-06" db="EMBL/GenBank/DDBJ databases">
        <authorList>
            <person name="Kallberg Y."/>
            <person name="Tangrot J."/>
            <person name="Rosling A."/>
        </authorList>
    </citation>
    <scope>NUCLEOTIDE SEQUENCE</scope>
    <source>
        <strain evidence="1">IL203A</strain>
    </source>
</reference>
<evidence type="ECO:0000313" key="2">
    <source>
        <dbReference type="Proteomes" id="UP000789702"/>
    </source>
</evidence>
<organism evidence="1 2">
    <name type="scientific">Dentiscutata heterogama</name>
    <dbReference type="NCBI Taxonomy" id="1316150"/>
    <lineage>
        <taxon>Eukaryota</taxon>
        <taxon>Fungi</taxon>
        <taxon>Fungi incertae sedis</taxon>
        <taxon>Mucoromycota</taxon>
        <taxon>Glomeromycotina</taxon>
        <taxon>Glomeromycetes</taxon>
        <taxon>Diversisporales</taxon>
        <taxon>Gigasporaceae</taxon>
        <taxon>Dentiscutata</taxon>
    </lineage>
</organism>
<keyword evidence="2" id="KW-1185">Reference proteome</keyword>
<dbReference type="EMBL" id="CAJVPU010000837">
    <property type="protein sequence ID" value="CAG8463644.1"/>
    <property type="molecule type" value="Genomic_DNA"/>
</dbReference>